<feature type="compositionally biased region" description="Low complexity" evidence="1">
    <location>
        <begin position="7"/>
        <end position="20"/>
    </location>
</feature>
<dbReference type="GO" id="GO:0007005">
    <property type="term" value="P:mitochondrion organization"/>
    <property type="evidence" value="ECO:0007669"/>
    <property type="project" value="TreeGrafter"/>
</dbReference>
<dbReference type="InterPro" id="IPR033468">
    <property type="entry name" value="Metaxin_GST"/>
</dbReference>
<comment type="caution">
    <text evidence="4">The sequence shown here is derived from an EMBL/GenBank/DDBJ whole genome shotgun (WGS) entry which is preliminary data.</text>
</comment>
<dbReference type="PANTHER" id="PTHR12289:SF44">
    <property type="entry name" value="OUTER MEMBRANE PROTEIN (SAM35), PUTATIVE (AFU_ORTHOLOGUE AFUA_1G13180)-RELATED"/>
    <property type="match status" value="1"/>
</dbReference>
<proteinExistence type="predicted"/>
<sequence length="315" mass="34244">MSHQKSATGADADVPASAATTSSTSSRASWFTIPAPLARVFRRFPLVTYPANELPVRSPTHRHLPALYVFASDEDALRGWPSFNPSCLKWQTFLKLAGVQVRIVPSNNHASPTGALPFLIPPSAASDADSQLPVPSNKLERYALQHGPNQVPDVAGTKMDAYQSLLDHRIRNAWLYALYLSPPNSQLLSQLYVAPVSSSKPVQTAVLYQLRRAAEAEILQSVGARVVDSAALYNGAEQAFDALATALGSEAWFFGSSEPGLFDATVFAYTHLVLDETLAWVDTRMKAALQKFPTLVDHRARVLARCWPEMAAGSV</sequence>
<dbReference type="OrthoDB" id="198787at2759"/>
<feature type="domain" description="Thioredoxin-like fold" evidence="3">
    <location>
        <begin position="85"/>
        <end position="182"/>
    </location>
</feature>
<protein>
    <recommendedName>
        <fullName evidence="6">Mitochondrial outer membrane protein</fullName>
    </recommendedName>
</protein>
<reference evidence="4" key="1">
    <citation type="submission" date="2021-03" db="EMBL/GenBank/DDBJ databases">
        <title>Revisited historic fungal species revealed as producer of novel bioactive compounds through whole genome sequencing and comparative genomics.</title>
        <authorList>
            <person name="Vignolle G.A."/>
            <person name="Hochenegger N."/>
            <person name="Mach R.L."/>
            <person name="Mach-Aigner A.R."/>
            <person name="Javad Rahimi M."/>
            <person name="Salim K.A."/>
            <person name="Chan C.M."/>
            <person name="Lim L.B.L."/>
            <person name="Cai F."/>
            <person name="Druzhinina I.S."/>
            <person name="U'Ren J.M."/>
            <person name="Derntl C."/>
        </authorList>
    </citation>
    <scope>NUCLEOTIDE SEQUENCE</scope>
    <source>
        <strain evidence="4">TUCIM 5799</strain>
    </source>
</reference>
<dbReference type="PANTHER" id="PTHR12289">
    <property type="entry name" value="METAXIN RELATED"/>
    <property type="match status" value="1"/>
</dbReference>
<feature type="region of interest" description="Disordered" evidence="1">
    <location>
        <begin position="1"/>
        <end position="20"/>
    </location>
</feature>
<name>A0A9P9WT90_9PEZI</name>
<dbReference type="Pfam" id="PF17171">
    <property type="entry name" value="GST_C_6"/>
    <property type="match status" value="1"/>
</dbReference>
<dbReference type="CDD" id="cd03193">
    <property type="entry name" value="GST_C_Metaxin"/>
    <property type="match status" value="1"/>
</dbReference>
<evidence type="ECO:0008006" key="6">
    <source>
        <dbReference type="Google" id="ProtNLM"/>
    </source>
</evidence>
<organism evidence="4 5">
    <name type="scientific">Neoarthrinium moseri</name>
    <dbReference type="NCBI Taxonomy" id="1658444"/>
    <lineage>
        <taxon>Eukaryota</taxon>
        <taxon>Fungi</taxon>
        <taxon>Dikarya</taxon>
        <taxon>Ascomycota</taxon>
        <taxon>Pezizomycotina</taxon>
        <taxon>Sordariomycetes</taxon>
        <taxon>Xylariomycetidae</taxon>
        <taxon>Amphisphaeriales</taxon>
        <taxon>Apiosporaceae</taxon>
        <taxon>Neoarthrinium</taxon>
    </lineage>
</organism>
<dbReference type="InterPro" id="IPR050931">
    <property type="entry name" value="Mito_Protein_Transport_Metaxin"/>
</dbReference>
<dbReference type="EMBL" id="JAFIMR010000005">
    <property type="protein sequence ID" value="KAI1878722.1"/>
    <property type="molecule type" value="Genomic_DNA"/>
</dbReference>
<evidence type="ECO:0000313" key="4">
    <source>
        <dbReference type="EMBL" id="KAI1878722.1"/>
    </source>
</evidence>
<evidence type="ECO:0000256" key="1">
    <source>
        <dbReference type="SAM" id="MobiDB-lite"/>
    </source>
</evidence>
<accession>A0A9P9WT90</accession>
<feature type="domain" description="Metaxin glutathione S-transferase" evidence="2">
    <location>
        <begin position="236"/>
        <end position="302"/>
    </location>
</feature>
<gene>
    <name evidence="4" type="ORF">JX265_002899</name>
</gene>
<evidence type="ECO:0000259" key="3">
    <source>
        <dbReference type="Pfam" id="PF17172"/>
    </source>
</evidence>
<dbReference type="InterPro" id="IPR012336">
    <property type="entry name" value="Thioredoxin-like_fold"/>
</dbReference>
<dbReference type="GO" id="GO:0001401">
    <property type="term" value="C:SAM complex"/>
    <property type="evidence" value="ECO:0007669"/>
    <property type="project" value="TreeGrafter"/>
</dbReference>
<keyword evidence="5" id="KW-1185">Reference proteome</keyword>
<evidence type="ECO:0000259" key="2">
    <source>
        <dbReference type="Pfam" id="PF17171"/>
    </source>
</evidence>
<dbReference type="AlphaFoldDB" id="A0A9P9WT90"/>
<dbReference type="Proteomes" id="UP000829685">
    <property type="component" value="Unassembled WGS sequence"/>
</dbReference>
<dbReference type="Pfam" id="PF17172">
    <property type="entry name" value="GST_N_4"/>
    <property type="match status" value="1"/>
</dbReference>
<evidence type="ECO:0000313" key="5">
    <source>
        <dbReference type="Proteomes" id="UP000829685"/>
    </source>
</evidence>